<evidence type="ECO:0000313" key="8">
    <source>
        <dbReference type="Proteomes" id="UP000008495"/>
    </source>
</evidence>
<proteinExistence type="predicted"/>
<feature type="transmembrane region" description="Helical" evidence="6">
    <location>
        <begin position="155"/>
        <end position="174"/>
    </location>
</feature>
<comment type="subcellular location">
    <subcellularLocation>
        <location evidence="1">Cell membrane</location>
        <topology evidence="1">Multi-pass membrane protein</topology>
    </subcellularLocation>
</comment>
<evidence type="ECO:0000256" key="5">
    <source>
        <dbReference type="ARBA" id="ARBA00023136"/>
    </source>
</evidence>
<gene>
    <name evidence="7" type="ORF">AUCHE_16_01970</name>
</gene>
<dbReference type="Proteomes" id="UP000008495">
    <property type="component" value="Unassembled WGS sequence"/>
</dbReference>
<dbReference type="Gene3D" id="1.20.1250.20">
    <property type="entry name" value="MFS general substrate transporter like domains"/>
    <property type="match status" value="1"/>
</dbReference>
<feature type="transmembrane region" description="Helical" evidence="6">
    <location>
        <begin position="130"/>
        <end position="149"/>
    </location>
</feature>
<accession>K6VPV2</accession>
<name>K6VPV2_9MICO</name>
<keyword evidence="5 6" id="KW-0472">Membrane</keyword>
<dbReference type="EMBL" id="BAGZ01000016">
    <property type="protein sequence ID" value="GAB78774.1"/>
    <property type="molecule type" value="Genomic_DNA"/>
</dbReference>
<reference evidence="7 8" key="1">
    <citation type="submission" date="2012-08" db="EMBL/GenBank/DDBJ databases">
        <title>Whole genome shotgun sequence of Austwickia chelonae NBRC 105200.</title>
        <authorList>
            <person name="Yoshida I."/>
            <person name="Hosoyama A."/>
            <person name="Tsuchikane K."/>
            <person name="Katsumata H."/>
            <person name="Ando Y."/>
            <person name="Ohji S."/>
            <person name="Hamada M."/>
            <person name="Tamura T."/>
            <person name="Yamazoe A."/>
            <person name="Yamazaki S."/>
            <person name="Fujita N."/>
        </authorList>
    </citation>
    <scope>NUCLEOTIDE SEQUENCE [LARGE SCALE GENOMIC DNA]</scope>
    <source>
        <strain evidence="7 8">NBRC 105200</strain>
    </source>
</reference>
<feature type="transmembrane region" description="Helical" evidence="6">
    <location>
        <begin position="89"/>
        <end position="109"/>
    </location>
</feature>
<evidence type="ECO:0000256" key="1">
    <source>
        <dbReference type="ARBA" id="ARBA00004651"/>
    </source>
</evidence>
<evidence type="ECO:0008006" key="9">
    <source>
        <dbReference type="Google" id="ProtNLM"/>
    </source>
</evidence>
<evidence type="ECO:0000256" key="4">
    <source>
        <dbReference type="ARBA" id="ARBA00022989"/>
    </source>
</evidence>
<evidence type="ECO:0000256" key="2">
    <source>
        <dbReference type="ARBA" id="ARBA00022475"/>
    </source>
</evidence>
<feature type="transmembrane region" description="Helical" evidence="6">
    <location>
        <begin position="64"/>
        <end position="83"/>
    </location>
</feature>
<feature type="transmembrane region" description="Helical" evidence="6">
    <location>
        <begin position="39"/>
        <end position="57"/>
    </location>
</feature>
<sequence length="197" mass="20301">MTAVGTLLSFSGGVIVGQLVVFADRGLQLPKGDARIGLLYTAWSAGGVIGSIILHRARRTTDAVSVLVITLPVTTGLAALVALAGSWPIAMTLILLWAAAYAVILVNTMTYSQSVTPPAMQGRVNTMRRMISSGLGVPLGSFVGALVTSSSNVRTGMSLSALAVGLATVLVLVARTRGLCPRPQRPDELLPRPPAGG</sequence>
<keyword evidence="2" id="KW-1003">Cell membrane</keyword>
<organism evidence="7 8">
    <name type="scientific">Austwickia chelonae NBRC 105200</name>
    <dbReference type="NCBI Taxonomy" id="1184607"/>
    <lineage>
        <taxon>Bacteria</taxon>
        <taxon>Bacillati</taxon>
        <taxon>Actinomycetota</taxon>
        <taxon>Actinomycetes</taxon>
        <taxon>Micrococcales</taxon>
        <taxon>Dermatophilaceae</taxon>
        <taxon>Austwickia</taxon>
    </lineage>
</organism>
<evidence type="ECO:0000256" key="6">
    <source>
        <dbReference type="SAM" id="Phobius"/>
    </source>
</evidence>
<protein>
    <recommendedName>
        <fullName evidence="9">Major facilitator superfamily (MFS) profile domain-containing protein</fullName>
    </recommendedName>
</protein>
<dbReference type="RefSeq" id="WP_006503531.1">
    <property type="nucleotide sequence ID" value="NZ_BAGZ01000016.1"/>
</dbReference>
<dbReference type="AlphaFoldDB" id="K6VPV2"/>
<dbReference type="eggNOG" id="COG2814">
    <property type="taxonomic scope" value="Bacteria"/>
</dbReference>
<keyword evidence="8" id="KW-1185">Reference proteome</keyword>
<dbReference type="GO" id="GO:0005886">
    <property type="term" value="C:plasma membrane"/>
    <property type="evidence" value="ECO:0007669"/>
    <property type="project" value="UniProtKB-SubCell"/>
</dbReference>
<dbReference type="PANTHER" id="PTHR23513">
    <property type="entry name" value="INTEGRAL MEMBRANE EFFLUX PROTEIN-RELATED"/>
    <property type="match status" value="1"/>
</dbReference>
<dbReference type="InterPro" id="IPR036259">
    <property type="entry name" value="MFS_trans_sf"/>
</dbReference>
<keyword evidence="3 6" id="KW-0812">Transmembrane</keyword>
<evidence type="ECO:0000256" key="3">
    <source>
        <dbReference type="ARBA" id="ARBA00022692"/>
    </source>
</evidence>
<comment type="caution">
    <text evidence="7">The sequence shown here is derived from an EMBL/GenBank/DDBJ whole genome shotgun (WGS) entry which is preliminary data.</text>
</comment>
<dbReference type="SUPFAM" id="SSF103473">
    <property type="entry name" value="MFS general substrate transporter"/>
    <property type="match status" value="1"/>
</dbReference>
<dbReference type="PANTHER" id="PTHR23513:SF6">
    <property type="entry name" value="MAJOR FACILITATOR SUPERFAMILY ASSOCIATED DOMAIN-CONTAINING PROTEIN"/>
    <property type="match status" value="1"/>
</dbReference>
<evidence type="ECO:0000313" key="7">
    <source>
        <dbReference type="EMBL" id="GAB78774.1"/>
    </source>
</evidence>
<keyword evidence="4 6" id="KW-1133">Transmembrane helix</keyword>